<feature type="active site" description="Proton acceptor" evidence="2">
    <location>
        <position position="130"/>
    </location>
</feature>
<evidence type="ECO:0000313" key="3">
    <source>
        <dbReference type="EMBL" id="KAB2338883.1"/>
    </source>
</evidence>
<dbReference type="EMBL" id="WBOS01000001">
    <property type="protein sequence ID" value="KAB2338883.1"/>
    <property type="molecule type" value="Genomic_DNA"/>
</dbReference>
<dbReference type="GO" id="GO:0008664">
    <property type="term" value="F:RNA 2',3'-cyclic 3'-phosphodiesterase activity"/>
    <property type="evidence" value="ECO:0007669"/>
    <property type="project" value="UniProtKB-EC"/>
</dbReference>
<comment type="catalytic activity">
    <reaction evidence="2">
        <text>a 3'-end 2',3'-cyclophospho-ribonucleotide-RNA + H2O = a 3'-end 2'-phospho-ribonucleotide-RNA + H(+)</text>
        <dbReference type="Rhea" id="RHEA:11828"/>
        <dbReference type="Rhea" id="RHEA-COMP:10464"/>
        <dbReference type="Rhea" id="RHEA-COMP:17353"/>
        <dbReference type="ChEBI" id="CHEBI:15377"/>
        <dbReference type="ChEBI" id="CHEBI:15378"/>
        <dbReference type="ChEBI" id="CHEBI:83064"/>
        <dbReference type="ChEBI" id="CHEBI:173113"/>
        <dbReference type="EC" id="3.1.4.58"/>
    </reaction>
</comment>
<sequence length="190" mass="22020">MEKKTHFFFAISLPMETKLKLKEECSILKEKLPFQRWVHHEDFHITLAFLGSAKEEKLHAAEEFVKKGLAGQKIFPLHINQIGVFGKGDTPRIFWADTYKDQRLSAIRDIVFSACTQAGFELETRPFKPHITLARKWVGDAPFRPVLLNENNPFKDSPLTFMANEVVLYQTHLDKTPKYERKAIFSLGEE</sequence>
<name>A0A6L3VEE8_9BACI</name>
<feature type="short sequence motif" description="HXTX 1" evidence="2">
    <location>
        <begin position="44"/>
        <end position="47"/>
    </location>
</feature>
<dbReference type="OrthoDB" id="9789350at2"/>
<dbReference type="RefSeq" id="WP_151533626.1">
    <property type="nucleotide sequence ID" value="NZ_WBOS01000001.1"/>
</dbReference>
<dbReference type="InterPro" id="IPR009097">
    <property type="entry name" value="Cyclic_Pdiesterase"/>
</dbReference>
<organism evidence="3 4">
    <name type="scientific">Cytobacillus depressus</name>
    <dbReference type="NCBI Taxonomy" id="1602942"/>
    <lineage>
        <taxon>Bacteria</taxon>
        <taxon>Bacillati</taxon>
        <taxon>Bacillota</taxon>
        <taxon>Bacilli</taxon>
        <taxon>Bacillales</taxon>
        <taxon>Bacillaceae</taxon>
        <taxon>Cytobacillus</taxon>
    </lineage>
</organism>
<keyword evidence="4" id="KW-1185">Reference proteome</keyword>
<feature type="short sequence motif" description="HXTX 2" evidence="2">
    <location>
        <begin position="130"/>
        <end position="133"/>
    </location>
</feature>
<dbReference type="GO" id="GO:0004113">
    <property type="term" value="F:2',3'-cyclic-nucleotide 3'-phosphodiesterase activity"/>
    <property type="evidence" value="ECO:0007669"/>
    <property type="project" value="InterPro"/>
</dbReference>
<dbReference type="Pfam" id="PF13563">
    <property type="entry name" value="2_5_RNA_ligase2"/>
    <property type="match status" value="1"/>
</dbReference>
<dbReference type="HAMAP" id="MF_01940">
    <property type="entry name" value="RNA_CPDase"/>
    <property type="match status" value="1"/>
</dbReference>
<proteinExistence type="inferred from homology"/>
<comment type="similarity">
    <text evidence="2">Belongs to the 2H phosphoesterase superfamily. ThpR family.</text>
</comment>
<dbReference type="PANTHER" id="PTHR35561">
    <property type="entry name" value="RNA 2',3'-CYCLIC PHOSPHODIESTERASE"/>
    <property type="match status" value="1"/>
</dbReference>
<evidence type="ECO:0000313" key="4">
    <source>
        <dbReference type="Proteomes" id="UP000481030"/>
    </source>
</evidence>
<feature type="active site" description="Proton donor" evidence="2">
    <location>
        <position position="44"/>
    </location>
</feature>
<evidence type="ECO:0000256" key="1">
    <source>
        <dbReference type="ARBA" id="ARBA00022801"/>
    </source>
</evidence>
<dbReference type="SUPFAM" id="SSF55144">
    <property type="entry name" value="LigT-like"/>
    <property type="match status" value="1"/>
</dbReference>
<dbReference type="Gene3D" id="3.90.1140.10">
    <property type="entry name" value="Cyclic phosphodiesterase"/>
    <property type="match status" value="1"/>
</dbReference>
<protein>
    <recommendedName>
        <fullName evidence="2">RNA 2',3'-cyclic phosphodiesterase</fullName>
        <shortName evidence="2">RNA 2',3'-CPDase</shortName>
        <ecNumber evidence="2">3.1.4.58</ecNumber>
    </recommendedName>
</protein>
<dbReference type="NCBIfam" id="TIGR02258">
    <property type="entry name" value="2_5_ligase"/>
    <property type="match status" value="1"/>
</dbReference>
<dbReference type="InterPro" id="IPR004175">
    <property type="entry name" value="RNA_CPDase"/>
</dbReference>
<reference evidence="3 4" key="1">
    <citation type="journal article" date="2016" name="Antonie Van Leeuwenhoek">
        <title>Bacillus depressus sp. nov., isolated from soil of a sunflower field.</title>
        <authorList>
            <person name="Wei X."/>
            <person name="Xin D."/>
            <person name="Xin Y."/>
            <person name="Zhang H."/>
            <person name="Wang T."/>
            <person name="Zhang J."/>
        </authorList>
    </citation>
    <scope>NUCLEOTIDE SEQUENCE [LARGE SCALE GENOMIC DNA]</scope>
    <source>
        <strain evidence="3 4">BZ1</strain>
    </source>
</reference>
<evidence type="ECO:0000256" key="2">
    <source>
        <dbReference type="HAMAP-Rule" id="MF_01940"/>
    </source>
</evidence>
<gene>
    <name evidence="3" type="primary">thpR</name>
    <name evidence="3" type="ORF">F7731_04865</name>
</gene>
<comment type="function">
    <text evidence="2">Hydrolyzes RNA 2',3'-cyclic phosphodiester to an RNA 2'-phosphomonoester.</text>
</comment>
<dbReference type="AlphaFoldDB" id="A0A6L3VEE8"/>
<comment type="caution">
    <text evidence="3">The sequence shown here is derived from an EMBL/GenBank/DDBJ whole genome shotgun (WGS) entry which is preliminary data.</text>
</comment>
<dbReference type="Proteomes" id="UP000481030">
    <property type="component" value="Unassembled WGS sequence"/>
</dbReference>
<accession>A0A6L3VEE8</accession>
<dbReference type="EC" id="3.1.4.58" evidence="2"/>
<keyword evidence="1 2" id="KW-0378">Hydrolase</keyword>
<dbReference type="PANTHER" id="PTHR35561:SF1">
    <property type="entry name" value="RNA 2',3'-CYCLIC PHOSPHODIESTERASE"/>
    <property type="match status" value="1"/>
</dbReference>